<dbReference type="Proteomes" id="UP000193944">
    <property type="component" value="Unassembled WGS sequence"/>
</dbReference>
<keyword evidence="3" id="KW-1185">Reference proteome</keyword>
<gene>
    <name evidence="2" type="ORF">BCR32DRAFT_324408</name>
</gene>
<dbReference type="OrthoDB" id="10329212at2759"/>
<evidence type="ECO:0000313" key="2">
    <source>
        <dbReference type="EMBL" id="ORX87590.1"/>
    </source>
</evidence>
<sequence length="332" mass="37979">MKYLGIFLIVAFTYFVSVLAGPTPSVYLKDSNYEYYTQEGFKECYVTGLTDKSKKAKKLTFDPSVTDGRTGISYYVGGLMADLSECVATKIEIPSTLRSSFSISENVLKNAKKLRDLKVETTKDVYVYDDTFTGVNTNIKIYGKGVKKMVMNYAKKLLQYNYPDLIQDYSKLSEYDARITLYNIAKIFQSYKLDINMKYGNNGAVAFFLKQGSTLGISRAARYLAIASGFKESDIIVAGDDIQHGFCLVRFNRKWYVYDVVKGSFNDREPWSFFQTINNYMEHTLNPYYGRLYKSDVNTFVKYNGYIGYTGEVSTEKENLKQWLSKNNKGTL</sequence>
<reference evidence="2 3" key="1">
    <citation type="submission" date="2016-08" db="EMBL/GenBank/DDBJ databases">
        <title>A Parts List for Fungal Cellulosomes Revealed by Comparative Genomics.</title>
        <authorList>
            <consortium name="DOE Joint Genome Institute"/>
            <person name="Haitjema C.H."/>
            <person name="Gilmore S.P."/>
            <person name="Henske J.K."/>
            <person name="Solomon K.V."/>
            <person name="De Groot R."/>
            <person name="Kuo A."/>
            <person name="Mondo S.J."/>
            <person name="Salamov A.A."/>
            <person name="Labutti K."/>
            <person name="Zhao Z."/>
            <person name="Chiniquy J."/>
            <person name="Barry K."/>
            <person name="Brewer H.M."/>
            <person name="Purvine S.O."/>
            <person name="Wright A.T."/>
            <person name="Boxma B."/>
            <person name="Van Alen T."/>
            <person name="Hackstein J.H."/>
            <person name="Baker S.E."/>
            <person name="Grigoriev I.V."/>
            <person name="O'Malley M.A."/>
        </authorList>
    </citation>
    <scope>NUCLEOTIDE SEQUENCE [LARGE SCALE GENOMIC DNA]</scope>
    <source>
        <strain evidence="2 3">S4</strain>
    </source>
</reference>
<proteinExistence type="predicted"/>
<accession>A0A1Y1XPB9</accession>
<feature type="chain" id="PRO_5012666102" description="Transglutaminase-like domain-containing protein" evidence="1">
    <location>
        <begin position="21"/>
        <end position="332"/>
    </location>
</feature>
<reference evidence="2 3" key="2">
    <citation type="submission" date="2016-08" db="EMBL/GenBank/DDBJ databases">
        <title>Pervasive Adenine N6-methylation of Active Genes in Fungi.</title>
        <authorList>
            <consortium name="DOE Joint Genome Institute"/>
            <person name="Mondo S.J."/>
            <person name="Dannebaum R.O."/>
            <person name="Kuo R.C."/>
            <person name="Labutti K."/>
            <person name="Haridas S."/>
            <person name="Kuo A."/>
            <person name="Salamov A."/>
            <person name="Ahrendt S.R."/>
            <person name="Lipzen A."/>
            <person name="Sullivan W."/>
            <person name="Andreopoulos W.B."/>
            <person name="Clum A."/>
            <person name="Lindquist E."/>
            <person name="Daum C."/>
            <person name="Ramamoorthy G.K."/>
            <person name="Gryganskyi A."/>
            <person name="Culley D."/>
            <person name="Magnuson J.K."/>
            <person name="James T.Y."/>
            <person name="O'Malley M.A."/>
            <person name="Stajich J.E."/>
            <person name="Spatafora J.W."/>
            <person name="Visel A."/>
            <person name="Grigoriev I.V."/>
        </authorList>
    </citation>
    <scope>NUCLEOTIDE SEQUENCE [LARGE SCALE GENOMIC DNA]</scope>
    <source>
        <strain evidence="2 3">S4</strain>
    </source>
</reference>
<evidence type="ECO:0000313" key="3">
    <source>
        <dbReference type="Proteomes" id="UP000193944"/>
    </source>
</evidence>
<dbReference type="EMBL" id="MCFG01000007">
    <property type="protein sequence ID" value="ORX87590.1"/>
    <property type="molecule type" value="Genomic_DNA"/>
</dbReference>
<keyword evidence="1" id="KW-0732">Signal</keyword>
<feature type="signal peptide" evidence="1">
    <location>
        <begin position="1"/>
        <end position="20"/>
    </location>
</feature>
<evidence type="ECO:0008006" key="4">
    <source>
        <dbReference type="Google" id="ProtNLM"/>
    </source>
</evidence>
<dbReference type="AlphaFoldDB" id="A0A1Y1XPB9"/>
<organism evidence="2 3">
    <name type="scientific">Anaeromyces robustus</name>
    <dbReference type="NCBI Taxonomy" id="1754192"/>
    <lineage>
        <taxon>Eukaryota</taxon>
        <taxon>Fungi</taxon>
        <taxon>Fungi incertae sedis</taxon>
        <taxon>Chytridiomycota</taxon>
        <taxon>Chytridiomycota incertae sedis</taxon>
        <taxon>Neocallimastigomycetes</taxon>
        <taxon>Neocallimastigales</taxon>
        <taxon>Neocallimastigaceae</taxon>
        <taxon>Anaeromyces</taxon>
    </lineage>
</organism>
<name>A0A1Y1XPB9_9FUNG</name>
<protein>
    <recommendedName>
        <fullName evidence="4">Transglutaminase-like domain-containing protein</fullName>
    </recommendedName>
</protein>
<comment type="caution">
    <text evidence="2">The sequence shown here is derived from an EMBL/GenBank/DDBJ whole genome shotgun (WGS) entry which is preliminary data.</text>
</comment>
<feature type="non-terminal residue" evidence="2">
    <location>
        <position position="332"/>
    </location>
</feature>
<evidence type="ECO:0000256" key="1">
    <source>
        <dbReference type="SAM" id="SignalP"/>
    </source>
</evidence>